<evidence type="ECO:0000256" key="2">
    <source>
        <dbReference type="ARBA" id="ARBA00023125"/>
    </source>
</evidence>
<evidence type="ECO:0000313" key="3">
    <source>
        <dbReference type="EMBL" id="SFV64277.1"/>
    </source>
</evidence>
<keyword evidence="1" id="KW-0680">Restriction system</keyword>
<dbReference type="GO" id="GO:0003677">
    <property type="term" value="F:DNA binding"/>
    <property type="evidence" value="ECO:0007669"/>
    <property type="project" value="UniProtKB-KW"/>
</dbReference>
<gene>
    <name evidence="3" type="ORF">MNB_SM-4-1679</name>
</gene>
<protein>
    <recommendedName>
        <fullName evidence="4">Type I restriction modification DNA specificity domain-containing protein</fullName>
    </recommendedName>
</protein>
<dbReference type="SUPFAM" id="SSF116734">
    <property type="entry name" value="DNA methylase specificity domain"/>
    <property type="match status" value="1"/>
</dbReference>
<reference evidence="3" key="1">
    <citation type="submission" date="2016-10" db="EMBL/GenBank/DDBJ databases">
        <authorList>
            <person name="de Groot N.N."/>
        </authorList>
    </citation>
    <scope>NUCLEOTIDE SEQUENCE</scope>
</reference>
<keyword evidence="2" id="KW-0238">DNA-binding</keyword>
<accession>A0A1W1CEW9</accession>
<proteinExistence type="predicted"/>
<dbReference type="GO" id="GO:0009307">
    <property type="term" value="P:DNA restriction-modification system"/>
    <property type="evidence" value="ECO:0007669"/>
    <property type="project" value="UniProtKB-KW"/>
</dbReference>
<sequence length="263" mass="30245">MQNYINEMTKLIQILKEEFPKCEIIALEDIVSKIAVITKVRVGKKCFFNDYDEVTLSHTDHKGILLPYKKGEEFSSLANKTSIYSQSLNAGDILISYRAAKRYAVGRVGDDYKRAIVGNNSAIRIQFNKDIDEEVPSMVYNYLELPFIQEYLKEISSDSNYSRQLLSPEMLLQLPIPAFDVNESFSYSKIHEKRQDMIKELQDISKSTIAISQKLQTSTDKDLTTYNTDVASFKGFLEEQERINNLLKIIEAQLREIDTLIGR</sequence>
<dbReference type="Gene3D" id="3.90.220.20">
    <property type="entry name" value="DNA methylase specificity domains"/>
    <property type="match status" value="1"/>
</dbReference>
<name>A0A1W1CEW9_9ZZZZ</name>
<organism evidence="3">
    <name type="scientific">hydrothermal vent metagenome</name>
    <dbReference type="NCBI Taxonomy" id="652676"/>
    <lineage>
        <taxon>unclassified sequences</taxon>
        <taxon>metagenomes</taxon>
        <taxon>ecological metagenomes</taxon>
    </lineage>
</organism>
<evidence type="ECO:0008006" key="4">
    <source>
        <dbReference type="Google" id="ProtNLM"/>
    </source>
</evidence>
<dbReference type="AlphaFoldDB" id="A0A1W1CEW9"/>
<evidence type="ECO:0000256" key="1">
    <source>
        <dbReference type="ARBA" id="ARBA00022747"/>
    </source>
</evidence>
<dbReference type="EMBL" id="FPHF01000075">
    <property type="protein sequence ID" value="SFV64277.1"/>
    <property type="molecule type" value="Genomic_DNA"/>
</dbReference>
<dbReference type="InterPro" id="IPR044946">
    <property type="entry name" value="Restrct_endonuc_typeI_TRD_sf"/>
</dbReference>